<evidence type="ECO:0000313" key="2">
    <source>
        <dbReference type="EMBL" id="GMI31461.1"/>
    </source>
</evidence>
<name>A0ABQ6MS73_9STRA</name>
<organism evidence="2 3">
    <name type="scientific">Tetraparma gracilis</name>
    <dbReference type="NCBI Taxonomy" id="2962635"/>
    <lineage>
        <taxon>Eukaryota</taxon>
        <taxon>Sar</taxon>
        <taxon>Stramenopiles</taxon>
        <taxon>Ochrophyta</taxon>
        <taxon>Bolidophyceae</taxon>
        <taxon>Parmales</taxon>
        <taxon>Triparmaceae</taxon>
        <taxon>Tetraparma</taxon>
    </lineage>
</organism>
<accession>A0ABQ6MS73</accession>
<evidence type="ECO:0000313" key="3">
    <source>
        <dbReference type="Proteomes" id="UP001165060"/>
    </source>
</evidence>
<gene>
    <name evidence="2" type="ORF">TeGR_g10914</name>
</gene>
<dbReference type="Proteomes" id="UP001165060">
    <property type="component" value="Unassembled WGS sequence"/>
</dbReference>
<comment type="caution">
    <text evidence="2">The sequence shown here is derived from an EMBL/GenBank/DDBJ whole genome shotgun (WGS) entry which is preliminary data.</text>
</comment>
<proteinExistence type="predicted"/>
<dbReference type="EMBL" id="BRYB01000510">
    <property type="protein sequence ID" value="GMI31461.1"/>
    <property type="molecule type" value="Genomic_DNA"/>
</dbReference>
<feature type="region of interest" description="Disordered" evidence="1">
    <location>
        <begin position="1"/>
        <end position="25"/>
    </location>
</feature>
<keyword evidence="3" id="KW-1185">Reference proteome</keyword>
<evidence type="ECO:0000256" key="1">
    <source>
        <dbReference type="SAM" id="MobiDB-lite"/>
    </source>
</evidence>
<feature type="non-terminal residue" evidence="2">
    <location>
        <position position="1"/>
    </location>
</feature>
<sequence>PARSPEPHILLFRRKLGTDPQTGKVDAELQRQAQEEYQSNLGSRK</sequence>
<reference evidence="2 3" key="1">
    <citation type="journal article" date="2023" name="Commun. Biol.">
        <title>Genome analysis of Parmales, the sister group of diatoms, reveals the evolutionary specialization of diatoms from phago-mixotrophs to photoautotrophs.</title>
        <authorList>
            <person name="Ban H."/>
            <person name="Sato S."/>
            <person name="Yoshikawa S."/>
            <person name="Yamada K."/>
            <person name="Nakamura Y."/>
            <person name="Ichinomiya M."/>
            <person name="Sato N."/>
            <person name="Blanc-Mathieu R."/>
            <person name="Endo H."/>
            <person name="Kuwata A."/>
            <person name="Ogata H."/>
        </authorList>
    </citation>
    <scope>NUCLEOTIDE SEQUENCE [LARGE SCALE GENOMIC DNA]</scope>
</reference>
<protein>
    <submittedName>
        <fullName evidence="2">Uncharacterized protein</fullName>
    </submittedName>
</protein>